<dbReference type="PANTHER" id="PTHR24171">
    <property type="entry name" value="ANKYRIN REPEAT DOMAIN-CONTAINING PROTEIN 39-RELATED"/>
    <property type="match status" value="1"/>
</dbReference>
<comment type="caution">
    <text evidence="6">The sequence shown here is derived from an EMBL/GenBank/DDBJ whole genome shotgun (WGS) entry which is preliminary data.</text>
</comment>
<dbReference type="Gene3D" id="1.10.510.10">
    <property type="entry name" value="Transferase(Phosphotransferase) domain 1"/>
    <property type="match status" value="1"/>
</dbReference>
<sequence length="795" mass="90576">MEWPFRRYPPSELQRELLVQVTNAIQNPNFGPGRFAPRDSLAKIWTAERLQRFFHHDLCSRQWFIRDIRRNFLQTISILISVNWDDWSRFDEIFFSHQGSDGTLDRTDHSLRHYNLQSLRSDSFLGPVFGSLFFDARYIFCPIDIEEGSNLSFEDGWRLPFLPAESQPRGRGGFGLITREVIAARHYYRSGNYRYGNNGGFETDVEVARKRFDSKLDFDRERLNLERIRDSVAQHKRIVLPIATVTIGHQFNILFPLAKMDLKKFLEGGLISPEQCDMNEMIDEATHLADALDHLHNRLGVFVRGYHMDLKPANILVYGYPEPQREHGVGKWMITDFGLSIIERLDCGGSTDGLRRDPDTETMTRLQRMEGVYRAPEVGDGRISRRSDVWSFGCILVRVFAFKLDGIQGLQRLDELRRMSDDGVGHYCNDYFARGSPLDGHVLNPHIENWIRNLPYHRRAYSDEFLRNCAELLLSTLKINKNDRPDANKVKDALGSLKAALHRDPRPSSSLESISEHRSEGPDPFQSRSSSVSDQLSPPIFSPVVGLAIMTEDLVDAIKRNDLGGVESVLGPNIDIDKPDQDGNTPLGIAVTLRNETLVRRLLEANASVDARDVKGKTPLMIAVRNGHIEMARLLLAMDADCTVYSDEGLTCLHYATLNNVDVSLLRLLIDQRFQSVSVDIPTKGPEQETPLMMLIKHFVDNDSWEDKFMALVDAGADVNRRNGFRTTPLRCAVSEGFIRAANLLIENKANWEDFSTVPGRTHAMSTLLEGAWPSRRQSVPSGISRYFFWRRSGH</sequence>
<evidence type="ECO:0000256" key="4">
    <source>
        <dbReference type="SAM" id="MobiDB-lite"/>
    </source>
</evidence>
<dbReference type="PROSITE" id="PS50297">
    <property type="entry name" value="ANK_REP_REGION"/>
    <property type="match status" value="2"/>
</dbReference>
<name>A0ABQ1BDX9_9EURO</name>
<dbReference type="SMART" id="SM00248">
    <property type="entry name" value="ANK"/>
    <property type="match status" value="5"/>
</dbReference>
<dbReference type="Proteomes" id="UP000465266">
    <property type="component" value="Unassembled WGS sequence"/>
</dbReference>
<evidence type="ECO:0000256" key="2">
    <source>
        <dbReference type="ARBA" id="ARBA00023043"/>
    </source>
</evidence>
<dbReference type="InterPro" id="IPR011009">
    <property type="entry name" value="Kinase-like_dom_sf"/>
</dbReference>
<keyword evidence="1" id="KW-0677">Repeat</keyword>
<keyword evidence="2 3" id="KW-0040">ANK repeat</keyword>
<keyword evidence="6" id="KW-0808">Transferase</keyword>
<dbReference type="InterPro" id="IPR000719">
    <property type="entry name" value="Prot_kinase_dom"/>
</dbReference>
<feature type="repeat" description="ANK" evidence="3">
    <location>
        <begin position="615"/>
        <end position="647"/>
    </location>
</feature>
<keyword evidence="6" id="KW-0675">Receptor</keyword>
<dbReference type="PROSITE" id="PS50011">
    <property type="entry name" value="PROTEIN_KINASE_DOM"/>
    <property type="match status" value="1"/>
</dbReference>
<dbReference type="EMBL" id="BLKG01000201">
    <property type="protein sequence ID" value="GFF98941.1"/>
    <property type="molecule type" value="Genomic_DNA"/>
</dbReference>
<organism evidence="6 7">
    <name type="scientific">Aspergillus udagawae</name>
    <dbReference type="NCBI Taxonomy" id="91492"/>
    <lineage>
        <taxon>Eukaryota</taxon>
        <taxon>Fungi</taxon>
        <taxon>Dikarya</taxon>
        <taxon>Ascomycota</taxon>
        <taxon>Pezizomycotina</taxon>
        <taxon>Eurotiomycetes</taxon>
        <taxon>Eurotiomycetidae</taxon>
        <taxon>Eurotiales</taxon>
        <taxon>Aspergillaceae</taxon>
        <taxon>Aspergillus</taxon>
        <taxon>Aspergillus subgen. Fumigati</taxon>
    </lineage>
</organism>
<accession>A0ABQ1BDX9</accession>
<dbReference type="GO" id="GO:0016301">
    <property type="term" value="F:kinase activity"/>
    <property type="evidence" value="ECO:0007669"/>
    <property type="project" value="UniProtKB-KW"/>
</dbReference>
<reference evidence="6 7" key="1">
    <citation type="submission" date="2020-01" db="EMBL/GenBank/DDBJ databases">
        <title>Draft genome sequence of Aspergillus udagawae IFM 53868.</title>
        <authorList>
            <person name="Takahashi H."/>
            <person name="Yaguchi T."/>
        </authorList>
    </citation>
    <scope>NUCLEOTIDE SEQUENCE [LARGE SCALE GENOMIC DNA]</scope>
    <source>
        <strain evidence="6 7">IFM 53868</strain>
    </source>
</reference>
<feature type="domain" description="Protein kinase" evidence="5">
    <location>
        <begin position="163"/>
        <end position="501"/>
    </location>
</feature>
<evidence type="ECO:0000313" key="7">
    <source>
        <dbReference type="Proteomes" id="UP000465266"/>
    </source>
</evidence>
<feature type="compositionally biased region" description="Low complexity" evidence="4">
    <location>
        <begin position="522"/>
        <end position="536"/>
    </location>
</feature>
<evidence type="ECO:0000259" key="5">
    <source>
        <dbReference type="PROSITE" id="PS50011"/>
    </source>
</evidence>
<feature type="repeat" description="ANK" evidence="3">
    <location>
        <begin position="582"/>
        <end position="614"/>
    </location>
</feature>
<dbReference type="SMART" id="SM00220">
    <property type="entry name" value="S_TKc"/>
    <property type="match status" value="1"/>
</dbReference>
<keyword evidence="7" id="KW-1185">Reference proteome</keyword>
<gene>
    <name evidence="6" type="ORF">IFM53868_10049</name>
</gene>
<evidence type="ECO:0000313" key="6">
    <source>
        <dbReference type="EMBL" id="GFF98941.1"/>
    </source>
</evidence>
<dbReference type="PROSITE" id="PS50088">
    <property type="entry name" value="ANK_REPEAT"/>
    <property type="match status" value="2"/>
</dbReference>
<feature type="region of interest" description="Disordered" evidence="4">
    <location>
        <begin position="498"/>
        <end position="536"/>
    </location>
</feature>
<protein>
    <submittedName>
        <fullName evidence="6">Isoform 2 of receptor-interacting serine/threonine-protein kinase 4</fullName>
    </submittedName>
</protein>
<dbReference type="SUPFAM" id="SSF48403">
    <property type="entry name" value="Ankyrin repeat"/>
    <property type="match status" value="1"/>
</dbReference>
<dbReference type="InterPro" id="IPR002110">
    <property type="entry name" value="Ankyrin_rpt"/>
</dbReference>
<dbReference type="PANTHER" id="PTHR24171:SF9">
    <property type="entry name" value="ANKYRIN REPEAT DOMAIN-CONTAINING PROTEIN 39"/>
    <property type="match status" value="1"/>
</dbReference>
<dbReference type="InterPro" id="IPR036770">
    <property type="entry name" value="Ankyrin_rpt-contain_sf"/>
</dbReference>
<dbReference type="SUPFAM" id="SSF56112">
    <property type="entry name" value="Protein kinase-like (PK-like)"/>
    <property type="match status" value="1"/>
</dbReference>
<evidence type="ECO:0000256" key="1">
    <source>
        <dbReference type="ARBA" id="ARBA00022737"/>
    </source>
</evidence>
<dbReference type="Pfam" id="PF12796">
    <property type="entry name" value="Ank_2"/>
    <property type="match status" value="1"/>
</dbReference>
<keyword evidence="6" id="KW-0418">Kinase</keyword>
<proteinExistence type="predicted"/>
<dbReference type="Gene3D" id="1.25.40.20">
    <property type="entry name" value="Ankyrin repeat-containing domain"/>
    <property type="match status" value="1"/>
</dbReference>
<evidence type="ECO:0000256" key="3">
    <source>
        <dbReference type="PROSITE-ProRule" id="PRU00023"/>
    </source>
</evidence>
<dbReference type="Pfam" id="PF00069">
    <property type="entry name" value="Pkinase"/>
    <property type="match status" value="1"/>
</dbReference>